<dbReference type="AlphaFoldDB" id="A0A2N5SHV2"/>
<accession>A0A2N5SHV2</accession>
<evidence type="ECO:0000313" key="2">
    <source>
        <dbReference type="EMBL" id="PLW12795.1"/>
    </source>
</evidence>
<dbReference type="Proteomes" id="UP000235392">
    <property type="component" value="Unassembled WGS sequence"/>
</dbReference>
<organism evidence="2 3">
    <name type="scientific">Puccinia coronata f. sp. avenae</name>
    <dbReference type="NCBI Taxonomy" id="200324"/>
    <lineage>
        <taxon>Eukaryota</taxon>
        <taxon>Fungi</taxon>
        <taxon>Dikarya</taxon>
        <taxon>Basidiomycota</taxon>
        <taxon>Pucciniomycotina</taxon>
        <taxon>Pucciniomycetes</taxon>
        <taxon>Pucciniales</taxon>
        <taxon>Pucciniaceae</taxon>
        <taxon>Puccinia</taxon>
    </lineage>
</organism>
<evidence type="ECO:0000313" key="3">
    <source>
        <dbReference type="Proteomes" id="UP000235392"/>
    </source>
</evidence>
<evidence type="ECO:0000256" key="1">
    <source>
        <dbReference type="SAM" id="MobiDB-lite"/>
    </source>
</evidence>
<reference evidence="2 3" key="1">
    <citation type="submission" date="2017-11" db="EMBL/GenBank/DDBJ databases">
        <title>De novo assembly and phasing of dikaryotic genomes from two isolates of Puccinia coronata f. sp. avenae, the causal agent of oat crown rust.</title>
        <authorList>
            <person name="Miller M.E."/>
            <person name="Zhang Y."/>
            <person name="Omidvar V."/>
            <person name="Sperschneider J."/>
            <person name="Schwessinger B."/>
            <person name="Raley C."/>
            <person name="Palmer J.M."/>
            <person name="Garnica D."/>
            <person name="Upadhyaya N."/>
            <person name="Rathjen J."/>
            <person name="Taylor J.M."/>
            <person name="Park R.F."/>
            <person name="Dodds P.N."/>
            <person name="Hirsch C.D."/>
            <person name="Kianian S.F."/>
            <person name="Figueroa M."/>
        </authorList>
    </citation>
    <scope>NUCLEOTIDE SEQUENCE [LARGE SCALE GENOMIC DNA]</scope>
    <source>
        <strain evidence="2">12SD80</strain>
    </source>
</reference>
<dbReference type="PANTHER" id="PTHR33069:SF3">
    <property type="entry name" value="DYNEIN HEAVY CHAIN TAIL DOMAIN-CONTAINING PROTEIN"/>
    <property type="match status" value="1"/>
</dbReference>
<feature type="compositionally biased region" description="Polar residues" evidence="1">
    <location>
        <begin position="22"/>
        <end position="31"/>
    </location>
</feature>
<feature type="region of interest" description="Disordered" evidence="1">
    <location>
        <begin position="1"/>
        <end position="38"/>
    </location>
</feature>
<gene>
    <name evidence="2" type="ORF">PCASD_21886</name>
</gene>
<dbReference type="PANTHER" id="PTHR33069">
    <property type="entry name" value="CHROMOSOME 7, WHOLE GENOME SHOTGUN SEQUENCE-RELATED"/>
    <property type="match status" value="1"/>
</dbReference>
<dbReference type="EMBL" id="PGCI01000873">
    <property type="protein sequence ID" value="PLW12795.1"/>
    <property type="molecule type" value="Genomic_DNA"/>
</dbReference>
<feature type="compositionally biased region" description="Low complexity" evidence="1">
    <location>
        <begin position="1"/>
        <end position="15"/>
    </location>
</feature>
<sequence>MSAAQRAPSASRSNSEMVIDTPSISEAPSESHTGEDPRPAQIVDELSYLHSIWSTAFGERRPLVQTPEVLSADTLAERQALLVKIQTELMPSLKQHVTDMLASVGLHASFTHPEAKLDETMELVYTLVPLLDDLQRSIRGLAPWILRLPGQKPSQSSQSDGNYGALKKHRCDRLYSQFHQLTRDEISELLEAYVVYLEQRLHFPDAQGAKTQRKNIVETTAKCCREIDYWLELSTRSDYGFLRAALEGDVRDLDKYIDQATTEIRSLGHHGRPDGSLKYRLTRLFWQAIKIGQLIRKAFRALLGSSESPSIITFPDNLNSNELDWLQWHSHGVVDYLGVAIQGLSGVSSQRRYSRFFAPNWPQLNANKGFVEIGAAKVDSRLHAFLTLISFHHIPSAAASNYPPSTNLFSSMFLQMRGEFRVAIKKFRRDAKALDENTLSGGPMFLRVV</sequence>
<name>A0A2N5SHV2_9BASI</name>
<comment type="caution">
    <text evidence="2">The sequence shown here is derived from an EMBL/GenBank/DDBJ whole genome shotgun (WGS) entry which is preliminary data.</text>
</comment>
<proteinExistence type="predicted"/>
<protein>
    <submittedName>
        <fullName evidence="2">Uncharacterized protein</fullName>
    </submittedName>
</protein>